<evidence type="ECO:0008006" key="4">
    <source>
        <dbReference type="Google" id="ProtNLM"/>
    </source>
</evidence>
<feature type="region of interest" description="Disordered" evidence="1">
    <location>
        <begin position="1"/>
        <end position="21"/>
    </location>
</feature>
<dbReference type="Gene3D" id="3.80.10.10">
    <property type="entry name" value="Ribonuclease Inhibitor"/>
    <property type="match status" value="1"/>
</dbReference>
<proteinExistence type="predicted"/>
<gene>
    <name evidence="2" type="ORF">PAXINDRAFT_100412</name>
</gene>
<organism evidence="2 3">
    <name type="scientific">Paxillus involutus ATCC 200175</name>
    <dbReference type="NCBI Taxonomy" id="664439"/>
    <lineage>
        <taxon>Eukaryota</taxon>
        <taxon>Fungi</taxon>
        <taxon>Dikarya</taxon>
        <taxon>Basidiomycota</taxon>
        <taxon>Agaricomycotina</taxon>
        <taxon>Agaricomycetes</taxon>
        <taxon>Agaricomycetidae</taxon>
        <taxon>Boletales</taxon>
        <taxon>Paxilineae</taxon>
        <taxon>Paxillaceae</taxon>
        <taxon>Paxillus</taxon>
    </lineage>
</organism>
<reference evidence="3" key="2">
    <citation type="submission" date="2015-01" db="EMBL/GenBank/DDBJ databases">
        <title>Evolutionary Origins and Diversification of the Mycorrhizal Mutualists.</title>
        <authorList>
            <consortium name="DOE Joint Genome Institute"/>
            <consortium name="Mycorrhizal Genomics Consortium"/>
            <person name="Kohler A."/>
            <person name="Kuo A."/>
            <person name="Nagy L.G."/>
            <person name="Floudas D."/>
            <person name="Copeland A."/>
            <person name="Barry K.W."/>
            <person name="Cichocki N."/>
            <person name="Veneault-Fourrey C."/>
            <person name="LaButti K."/>
            <person name="Lindquist E.A."/>
            <person name="Lipzen A."/>
            <person name="Lundell T."/>
            <person name="Morin E."/>
            <person name="Murat C."/>
            <person name="Riley R."/>
            <person name="Ohm R."/>
            <person name="Sun H."/>
            <person name="Tunlid A."/>
            <person name="Henrissat B."/>
            <person name="Grigoriev I.V."/>
            <person name="Hibbett D.S."/>
            <person name="Martin F."/>
        </authorList>
    </citation>
    <scope>NUCLEOTIDE SEQUENCE [LARGE SCALE GENOMIC DNA]</scope>
    <source>
        <strain evidence="3">ATCC 200175</strain>
    </source>
</reference>
<dbReference type="HOGENOM" id="CLU_049937_0_0_1"/>
<accession>A0A0C9TE65</accession>
<dbReference type="EMBL" id="KN819347">
    <property type="protein sequence ID" value="KIJ13890.1"/>
    <property type="molecule type" value="Genomic_DNA"/>
</dbReference>
<keyword evidence="3" id="KW-1185">Reference proteome</keyword>
<name>A0A0C9TE65_PAXIN</name>
<evidence type="ECO:0000313" key="3">
    <source>
        <dbReference type="Proteomes" id="UP000053647"/>
    </source>
</evidence>
<sequence>MTTLRINDQSTSKKQPTDPLKALPPELVGDIFHLWLLDRLYPLPQYSDSQLPTLLCRVSKSWRDFVHTSPVLWAHVIIETSQGAVASLHVLQRRLERSQSAPLFMHIAVGTSPDVDVLRVLFAECSRFRSLTLSVVDLSWWRDTMVGFTQLRKLTVRTWPKPGVPIHEYNLSAIFSSAPCLRCVEWQSTTDPRPVEVIGHQLHSLDLAVSTIPITRILELLTVCPNLRNAAITFNVTDEQTPMPLRERILLRELRSLYLRGSMHLTCLLESVQAPLLSRLVMHWRQYNDPTRGLEALESLLVYSPHLENIALDNFLKTEDGLISIITNNNNLVRLSVTAGSGKLITQRTLKLLTRHDQGNQPLPRLEELVLRGEVSVPDEVLLRMIESRTSPLDDVSRSRRACTLKSIRLHRWKPMAAGTVSRVNAICEERGLKFTGMVSPCDEDD</sequence>
<evidence type="ECO:0000256" key="1">
    <source>
        <dbReference type="SAM" id="MobiDB-lite"/>
    </source>
</evidence>
<dbReference type="OrthoDB" id="3217549at2759"/>
<dbReference type="Proteomes" id="UP000053647">
    <property type="component" value="Unassembled WGS sequence"/>
</dbReference>
<dbReference type="SUPFAM" id="SSF52047">
    <property type="entry name" value="RNI-like"/>
    <property type="match status" value="1"/>
</dbReference>
<feature type="compositionally biased region" description="Polar residues" evidence="1">
    <location>
        <begin position="1"/>
        <end position="14"/>
    </location>
</feature>
<evidence type="ECO:0000313" key="2">
    <source>
        <dbReference type="EMBL" id="KIJ13890.1"/>
    </source>
</evidence>
<dbReference type="InterPro" id="IPR032675">
    <property type="entry name" value="LRR_dom_sf"/>
</dbReference>
<dbReference type="AlphaFoldDB" id="A0A0C9TE65"/>
<reference evidence="2 3" key="1">
    <citation type="submission" date="2014-06" db="EMBL/GenBank/DDBJ databases">
        <authorList>
            <consortium name="DOE Joint Genome Institute"/>
            <person name="Kuo A."/>
            <person name="Kohler A."/>
            <person name="Nagy L.G."/>
            <person name="Floudas D."/>
            <person name="Copeland A."/>
            <person name="Barry K.W."/>
            <person name="Cichocki N."/>
            <person name="Veneault-Fourrey C."/>
            <person name="LaButti K."/>
            <person name="Lindquist E.A."/>
            <person name="Lipzen A."/>
            <person name="Lundell T."/>
            <person name="Morin E."/>
            <person name="Murat C."/>
            <person name="Sun H."/>
            <person name="Tunlid A."/>
            <person name="Henrissat B."/>
            <person name="Grigoriev I.V."/>
            <person name="Hibbett D.S."/>
            <person name="Martin F."/>
            <person name="Nordberg H.P."/>
            <person name="Cantor M.N."/>
            <person name="Hua S.X."/>
        </authorList>
    </citation>
    <scope>NUCLEOTIDE SEQUENCE [LARGE SCALE GENOMIC DNA]</scope>
    <source>
        <strain evidence="2 3">ATCC 200175</strain>
    </source>
</reference>
<protein>
    <recommendedName>
        <fullName evidence="4">F-box domain-containing protein</fullName>
    </recommendedName>
</protein>